<evidence type="ECO:0000313" key="8">
    <source>
        <dbReference type="EMBL" id="KAF9506486.1"/>
    </source>
</evidence>
<keyword evidence="9" id="KW-1185">Reference proteome</keyword>
<dbReference type="GO" id="GO:0006367">
    <property type="term" value="P:transcription initiation at RNA polymerase II promoter"/>
    <property type="evidence" value="ECO:0007669"/>
    <property type="project" value="InterPro"/>
</dbReference>
<dbReference type="GO" id="GO:0005674">
    <property type="term" value="C:transcription factor TFIIF complex"/>
    <property type="evidence" value="ECO:0007669"/>
    <property type="project" value="TreeGrafter"/>
</dbReference>
<evidence type="ECO:0000256" key="4">
    <source>
        <dbReference type="ARBA" id="ARBA00023125"/>
    </source>
</evidence>
<evidence type="ECO:0000256" key="1">
    <source>
        <dbReference type="ARBA" id="ARBA00004123"/>
    </source>
</evidence>
<feature type="region of interest" description="Disordered" evidence="7">
    <location>
        <begin position="104"/>
        <end position="133"/>
    </location>
</feature>
<dbReference type="GO" id="GO:0001096">
    <property type="term" value="F:TFIIF-class transcription factor complex binding"/>
    <property type="evidence" value="ECO:0007669"/>
    <property type="project" value="TreeGrafter"/>
</dbReference>
<feature type="compositionally biased region" description="Basic residues" evidence="7">
    <location>
        <begin position="183"/>
        <end position="192"/>
    </location>
</feature>
<feature type="compositionally biased region" description="Polar residues" evidence="7">
    <location>
        <begin position="552"/>
        <end position="563"/>
    </location>
</feature>
<evidence type="ECO:0000256" key="7">
    <source>
        <dbReference type="SAM" id="MobiDB-lite"/>
    </source>
</evidence>
<dbReference type="InterPro" id="IPR011039">
    <property type="entry name" value="TFIIF_interaction"/>
</dbReference>
<feature type="compositionally biased region" description="Basic and acidic residues" evidence="7">
    <location>
        <begin position="170"/>
        <end position="182"/>
    </location>
</feature>
<organism evidence="8 9">
    <name type="scientific">Hydnum rufescens UP504</name>
    <dbReference type="NCBI Taxonomy" id="1448309"/>
    <lineage>
        <taxon>Eukaryota</taxon>
        <taxon>Fungi</taxon>
        <taxon>Dikarya</taxon>
        <taxon>Basidiomycota</taxon>
        <taxon>Agaricomycotina</taxon>
        <taxon>Agaricomycetes</taxon>
        <taxon>Cantharellales</taxon>
        <taxon>Hydnaceae</taxon>
        <taxon>Hydnum</taxon>
    </lineage>
</organism>
<feature type="region of interest" description="Disordered" evidence="7">
    <location>
        <begin position="313"/>
        <end position="608"/>
    </location>
</feature>
<feature type="compositionally biased region" description="Pro residues" evidence="7">
    <location>
        <begin position="38"/>
        <end position="49"/>
    </location>
</feature>
<keyword evidence="5" id="KW-0804">Transcription</keyword>
<evidence type="ECO:0000256" key="6">
    <source>
        <dbReference type="ARBA" id="ARBA00023242"/>
    </source>
</evidence>
<comment type="similarity">
    <text evidence="2">Belongs to the TFIIF alpha subunit family.</text>
</comment>
<evidence type="ECO:0000313" key="9">
    <source>
        <dbReference type="Proteomes" id="UP000886523"/>
    </source>
</evidence>
<proteinExistence type="inferred from homology"/>
<evidence type="ECO:0008006" key="10">
    <source>
        <dbReference type="Google" id="ProtNLM"/>
    </source>
</evidence>
<evidence type="ECO:0000256" key="5">
    <source>
        <dbReference type="ARBA" id="ARBA00023163"/>
    </source>
</evidence>
<evidence type="ECO:0000256" key="3">
    <source>
        <dbReference type="ARBA" id="ARBA00023015"/>
    </source>
</evidence>
<name>A0A9P6AIR9_9AGAM</name>
<feature type="compositionally biased region" description="Acidic residues" evidence="7">
    <location>
        <begin position="346"/>
        <end position="372"/>
    </location>
</feature>
<feature type="compositionally biased region" description="Polar residues" evidence="7">
    <location>
        <begin position="474"/>
        <end position="494"/>
    </location>
</feature>
<feature type="compositionally biased region" description="Polar residues" evidence="7">
    <location>
        <begin position="18"/>
        <end position="29"/>
    </location>
</feature>
<dbReference type="Proteomes" id="UP000886523">
    <property type="component" value="Unassembled WGS sequence"/>
</dbReference>
<feature type="compositionally biased region" description="Low complexity" evidence="7">
    <location>
        <begin position="457"/>
        <end position="473"/>
    </location>
</feature>
<dbReference type="OrthoDB" id="76676at2759"/>
<evidence type="ECO:0000256" key="2">
    <source>
        <dbReference type="ARBA" id="ARBA00005249"/>
    </source>
</evidence>
<feature type="compositionally biased region" description="Basic and acidic residues" evidence="7">
    <location>
        <begin position="313"/>
        <end position="323"/>
    </location>
</feature>
<dbReference type="EMBL" id="MU129109">
    <property type="protein sequence ID" value="KAF9506486.1"/>
    <property type="molecule type" value="Genomic_DNA"/>
</dbReference>
<gene>
    <name evidence="8" type="ORF">BS47DRAFT_1352665</name>
</gene>
<dbReference type="PANTHER" id="PTHR13011:SF0">
    <property type="entry name" value="GENERAL TRANSCRIPTION FACTOR IIF SUBUNIT 1"/>
    <property type="match status" value="1"/>
</dbReference>
<dbReference type="GO" id="GO:0016251">
    <property type="term" value="F:RNA polymerase II general transcription initiation factor activity"/>
    <property type="evidence" value="ECO:0007669"/>
    <property type="project" value="TreeGrafter"/>
</dbReference>
<reference evidence="8" key="1">
    <citation type="journal article" date="2020" name="Nat. Commun.">
        <title>Large-scale genome sequencing of mycorrhizal fungi provides insights into the early evolution of symbiotic traits.</title>
        <authorList>
            <person name="Miyauchi S."/>
            <person name="Kiss E."/>
            <person name="Kuo A."/>
            <person name="Drula E."/>
            <person name="Kohler A."/>
            <person name="Sanchez-Garcia M."/>
            <person name="Morin E."/>
            <person name="Andreopoulos B."/>
            <person name="Barry K.W."/>
            <person name="Bonito G."/>
            <person name="Buee M."/>
            <person name="Carver A."/>
            <person name="Chen C."/>
            <person name="Cichocki N."/>
            <person name="Clum A."/>
            <person name="Culley D."/>
            <person name="Crous P.W."/>
            <person name="Fauchery L."/>
            <person name="Girlanda M."/>
            <person name="Hayes R.D."/>
            <person name="Keri Z."/>
            <person name="LaButti K."/>
            <person name="Lipzen A."/>
            <person name="Lombard V."/>
            <person name="Magnuson J."/>
            <person name="Maillard F."/>
            <person name="Murat C."/>
            <person name="Nolan M."/>
            <person name="Ohm R.A."/>
            <person name="Pangilinan J."/>
            <person name="Pereira M.F."/>
            <person name="Perotto S."/>
            <person name="Peter M."/>
            <person name="Pfister S."/>
            <person name="Riley R."/>
            <person name="Sitrit Y."/>
            <person name="Stielow J.B."/>
            <person name="Szollosi G."/>
            <person name="Zifcakova L."/>
            <person name="Stursova M."/>
            <person name="Spatafora J.W."/>
            <person name="Tedersoo L."/>
            <person name="Vaario L.M."/>
            <person name="Yamada A."/>
            <person name="Yan M."/>
            <person name="Wang P."/>
            <person name="Xu J."/>
            <person name="Bruns T."/>
            <person name="Baldrian P."/>
            <person name="Vilgalys R."/>
            <person name="Dunand C."/>
            <person name="Henrissat B."/>
            <person name="Grigoriev I.V."/>
            <person name="Hibbett D."/>
            <person name="Nagy L.G."/>
            <person name="Martin F.M."/>
        </authorList>
    </citation>
    <scope>NUCLEOTIDE SEQUENCE</scope>
    <source>
        <strain evidence="8">UP504</strain>
    </source>
</reference>
<feature type="region of interest" description="Disordered" evidence="7">
    <location>
        <begin position="1"/>
        <end position="72"/>
    </location>
</feature>
<dbReference type="GO" id="GO:0003677">
    <property type="term" value="F:DNA binding"/>
    <property type="evidence" value="ECO:0007669"/>
    <property type="project" value="UniProtKB-KW"/>
</dbReference>
<comment type="caution">
    <text evidence="8">The sequence shown here is derived from an EMBL/GenBank/DDBJ whole genome shotgun (WGS) entry which is preliminary data.</text>
</comment>
<dbReference type="AlphaFoldDB" id="A0A9P6AIR9"/>
<dbReference type="SUPFAM" id="SSF50916">
    <property type="entry name" value="Rap30/74 interaction domains"/>
    <property type="match status" value="1"/>
</dbReference>
<dbReference type="GO" id="GO:0032968">
    <property type="term" value="P:positive regulation of transcription elongation by RNA polymerase II"/>
    <property type="evidence" value="ECO:0007669"/>
    <property type="project" value="InterPro"/>
</dbReference>
<protein>
    <recommendedName>
        <fullName evidence="10">Transcription initiation factor IIF subunit alpha</fullName>
    </recommendedName>
</protein>
<comment type="subcellular location">
    <subcellularLocation>
        <location evidence="1">Nucleus</location>
    </subcellularLocation>
</comment>
<sequence>MGVMTAAAMTKLAKGKATVSNSRDATTKFSLQQHQQQLPPPHPRHPSTPPTAKAEPVDAPKLEPPTPGTYTDFQLWSKADDAFLYSTIRLKPPNSSRIVELSDLTQPMKLNRKNPRPKNSLDPTGSLGSKDIKWKPLKGLDGREVIGKDGKVVMAATIDGKEVLQANYGKEKPTKAEPEGKKKSAPFKKKTKQVFTAPDEVRQLRRDERFPWLLEPDGDPDTWTGKMTDQNEDGIYGLFVANSTGSGGFSFIPVHRCYDFVKTSTHAASMTSEEAEAKYANALKKNSLVVQFAARGGGTPSAATLATINASESKPKVAVKKEEDSGDGLFGGDEDVKKEDNGAEGAYDEMEFELEHADDEENMEDEEMEDEEAKQSKARIKREQVAANKTVDGRVDDSDDESEERLTGEGRKMKRALGKMDQAYDSDDDDRKNPYASSEEEEEEEILPAAIPTTQESNSNPSTPRTTPKPRSNQPTNKVLKTASGNNSRGNSPGVSGAALVAMRATSPHKASKRSSSGTGTPSGVRAGSPLATTSSRAGSPALENGRAGSPLASTPQLVQSSEKAGKAKGPLPHTPHPSLQTQQRPPPPSATIGKRKMDDTPTSIRPKKVEPIEPFEGMLPESFVIDFFRQHPHGVKSSAIIAHCKKWLELAPQNKTVLTEIVKRIGDSHKKDDGGYLLTLKAGY</sequence>
<keyword evidence="4" id="KW-0238">DNA-binding</keyword>
<dbReference type="PANTHER" id="PTHR13011">
    <property type="entry name" value="TFIIF-ALPHA"/>
    <property type="match status" value="1"/>
</dbReference>
<keyword evidence="6" id="KW-0539">Nucleus</keyword>
<feature type="region of interest" description="Disordered" evidence="7">
    <location>
        <begin position="170"/>
        <end position="192"/>
    </location>
</feature>
<keyword evidence="3" id="KW-0805">Transcription regulation</keyword>
<accession>A0A9P6AIR9</accession>
<dbReference type="InterPro" id="IPR008851">
    <property type="entry name" value="TFIIF-alpha"/>
</dbReference>